<dbReference type="EMBL" id="JAUSVU010000022">
    <property type="protein sequence ID" value="MDQ0536009.1"/>
    <property type="molecule type" value="Genomic_DNA"/>
</dbReference>
<keyword evidence="2" id="KW-1003">Cell membrane</keyword>
<reference evidence="7 8" key="1">
    <citation type="submission" date="2023-07" db="EMBL/GenBank/DDBJ databases">
        <title>Genomic Encyclopedia of Type Strains, Phase IV (KMG-IV): sequencing the most valuable type-strain genomes for metagenomic binning, comparative biology and taxonomic classification.</title>
        <authorList>
            <person name="Goeker M."/>
        </authorList>
    </citation>
    <scope>NUCLEOTIDE SEQUENCE [LARGE SCALE GENOMIC DNA]</scope>
    <source>
        <strain evidence="7 8">DSM 19922</strain>
    </source>
</reference>
<name>A0ABU0MS16_9PROT</name>
<evidence type="ECO:0000256" key="1">
    <source>
        <dbReference type="ARBA" id="ARBA00004651"/>
    </source>
</evidence>
<dbReference type="Pfam" id="PF03626">
    <property type="entry name" value="COX4_pro"/>
    <property type="match status" value="1"/>
</dbReference>
<feature type="transmembrane region" description="Helical" evidence="6">
    <location>
        <begin position="67"/>
        <end position="88"/>
    </location>
</feature>
<evidence type="ECO:0000256" key="3">
    <source>
        <dbReference type="ARBA" id="ARBA00022692"/>
    </source>
</evidence>
<keyword evidence="5 6" id="KW-0472">Membrane</keyword>
<evidence type="ECO:0000313" key="8">
    <source>
        <dbReference type="Proteomes" id="UP001244552"/>
    </source>
</evidence>
<evidence type="ECO:0000256" key="6">
    <source>
        <dbReference type="SAM" id="Phobius"/>
    </source>
</evidence>
<evidence type="ECO:0000256" key="5">
    <source>
        <dbReference type="ARBA" id="ARBA00023136"/>
    </source>
</evidence>
<feature type="transmembrane region" description="Helical" evidence="6">
    <location>
        <begin position="41"/>
        <end position="60"/>
    </location>
</feature>
<comment type="caution">
    <text evidence="7">The sequence shown here is derived from an EMBL/GenBank/DDBJ whole genome shotgun (WGS) entry which is preliminary data.</text>
</comment>
<organism evidence="7 8">
    <name type="scientific">Azospirillum picis</name>
    <dbReference type="NCBI Taxonomy" id="488438"/>
    <lineage>
        <taxon>Bacteria</taxon>
        <taxon>Pseudomonadati</taxon>
        <taxon>Pseudomonadota</taxon>
        <taxon>Alphaproteobacteria</taxon>
        <taxon>Rhodospirillales</taxon>
        <taxon>Azospirillaceae</taxon>
        <taxon>Azospirillum</taxon>
    </lineage>
</organism>
<protein>
    <submittedName>
        <fullName evidence="7">Cytochrome c oxidase subunit 4</fullName>
    </submittedName>
</protein>
<keyword evidence="4 6" id="KW-1133">Transmembrane helix</keyword>
<accession>A0ABU0MS16</accession>
<evidence type="ECO:0000313" key="7">
    <source>
        <dbReference type="EMBL" id="MDQ0536009.1"/>
    </source>
</evidence>
<dbReference type="InterPro" id="IPR011743">
    <property type="entry name" value="Caa3_sub_IV"/>
</dbReference>
<dbReference type="NCBIfam" id="TIGR02229">
    <property type="entry name" value="caa3_sub_IV"/>
    <property type="match status" value="1"/>
</dbReference>
<proteinExistence type="predicted"/>
<comment type="subcellular location">
    <subcellularLocation>
        <location evidence="1">Cell membrane</location>
        <topology evidence="1">Multi-pass membrane protein</topology>
    </subcellularLocation>
</comment>
<dbReference type="RefSeq" id="WP_209988324.1">
    <property type="nucleotide sequence ID" value="NZ_JAGINO010000024.1"/>
</dbReference>
<dbReference type="InterPro" id="IPR005171">
    <property type="entry name" value="Cyt_c_oxidase_su4_prok"/>
</dbReference>
<keyword evidence="8" id="KW-1185">Reference proteome</keyword>
<evidence type="ECO:0000256" key="4">
    <source>
        <dbReference type="ARBA" id="ARBA00022989"/>
    </source>
</evidence>
<dbReference type="Proteomes" id="UP001244552">
    <property type="component" value="Unassembled WGS sequence"/>
</dbReference>
<sequence>MKSPSPKGLPRALLLTWVALLALLAATLALAYVPMSGPLNVAVALGISAGKALLVLAVFMKLFRASALTRAAAAAGLFWLGILFALAATDYLTRTVEPAGELSAPTGRNLPAEGR</sequence>
<evidence type="ECO:0000256" key="2">
    <source>
        <dbReference type="ARBA" id="ARBA00022475"/>
    </source>
</evidence>
<keyword evidence="3 6" id="KW-0812">Transmembrane</keyword>
<gene>
    <name evidence="7" type="ORF">QO018_004900</name>
</gene>